<feature type="signal peptide" evidence="2">
    <location>
        <begin position="1"/>
        <end position="28"/>
    </location>
</feature>
<comment type="caution">
    <text evidence="3">The sequence shown here is derived from an EMBL/GenBank/DDBJ whole genome shotgun (WGS) entry which is preliminary data.</text>
</comment>
<dbReference type="InterPro" id="IPR023614">
    <property type="entry name" value="Porin_dom_sf"/>
</dbReference>
<feature type="region of interest" description="Disordered" evidence="1">
    <location>
        <begin position="53"/>
        <end position="74"/>
    </location>
</feature>
<keyword evidence="2" id="KW-0732">Signal</keyword>
<name>A0A560FFQ0_9PROT</name>
<proteinExistence type="predicted"/>
<dbReference type="Proteomes" id="UP000319859">
    <property type="component" value="Unassembled WGS sequence"/>
</dbReference>
<evidence type="ECO:0000256" key="2">
    <source>
        <dbReference type="SAM" id="SignalP"/>
    </source>
</evidence>
<reference evidence="3 4" key="1">
    <citation type="submission" date="2019-06" db="EMBL/GenBank/DDBJ databases">
        <title>Genomic Encyclopedia of Type Strains, Phase IV (KMG-V): Genome sequencing to study the core and pangenomes of soil and plant-associated prokaryotes.</title>
        <authorList>
            <person name="Whitman W."/>
        </authorList>
    </citation>
    <scope>NUCLEOTIDE SEQUENCE [LARGE SCALE GENOMIC DNA]</scope>
    <source>
        <strain evidence="3 4">BR 11880</strain>
    </source>
</reference>
<gene>
    <name evidence="3" type="ORF">FBZ89_107130</name>
</gene>
<evidence type="ECO:0000256" key="1">
    <source>
        <dbReference type="SAM" id="MobiDB-lite"/>
    </source>
</evidence>
<organism evidence="3 4">
    <name type="scientific">Nitrospirillum amazonense</name>
    <dbReference type="NCBI Taxonomy" id="28077"/>
    <lineage>
        <taxon>Bacteria</taxon>
        <taxon>Pseudomonadati</taxon>
        <taxon>Pseudomonadota</taxon>
        <taxon>Alphaproteobacteria</taxon>
        <taxon>Rhodospirillales</taxon>
        <taxon>Azospirillaceae</taxon>
        <taxon>Nitrospirillum</taxon>
    </lineage>
</organism>
<protein>
    <submittedName>
        <fullName evidence="3">Putative porin</fullName>
    </submittedName>
</protein>
<accession>A0A560FFQ0</accession>
<sequence>MKSKRMALFLGVTAISGLACLPGSMAKADTTDDLLAKLLAKGILSQQEYDQLKQRKAVETPPPPPPAAVASASAAAVAAAPPPDPFAVRMTEKGIGVHVGPVDVTLSGEINGYYVHDSPDSVAPNHVVAGGLAAVGSSENSSIRNGLLPGNFAVELKTQQEGFDIVAHFGLYPGLNSVSGAGGANSAGAAHALATSGIDFRQQYLTVGTPSMGTVKVGRDIGLFGQQAILNDFTLFGVGSTGGNVAPSNTSLGRIGIGYVYTDFMPQITYTTPKFSGFTASVGIFQPLDAFNFSGQSGTLSAHDDPQIQAGVNYELPTDASSLLKAQLWANVVTQDLKSVSAAEALPQGRSVRGTGWDFGAKVDIADAELVAYGYTGDALGTTGLFFDGVSAAGQARSSDGYYVQGSYTFFKRFTLSGSYGLSRLGLASGEVNPLLVKTNESWAAGCKYKLTSWVNLICEYAHTTATAHGGNKAQEDTIAAGAIAFF</sequence>
<dbReference type="SUPFAM" id="SSF56935">
    <property type="entry name" value="Porins"/>
    <property type="match status" value="1"/>
</dbReference>
<feature type="chain" id="PRO_5022014364" evidence="2">
    <location>
        <begin position="29"/>
        <end position="487"/>
    </location>
</feature>
<evidence type="ECO:0000313" key="3">
    <source>
        <dbReference type="EMBL" id="TWB20419.1"/>
    </source>
</evidence>
<evidence type="ECO:0000313" key="4">
    <source>
        <dbReference type="Proteomes" id="UP000319859"/>
    </source>
</evidence>
<dbReference type="Gene3D" id="2.40.160.10">
    <property type="entry name" value="Porin"/>
    <property type="match status" value="1"/>
</dbReference>
<dbReference type="EMBL" id="VITN01000007">
    <property type="protein sequence ID" value="TWB20419.1"/>
    <property type="molecule type" value="Genomic_DNA"/>
</dbReference>
<dbReference type="AlphaFoldDB" id="A0A560FFQ0"/>
<dbReference type="RefSeq" id="WP_211115223.1">
    <property type="nucleotide sequence ID" value="NZ_VITN01000007.1"/>
</dbReference>
<dbReference type="PROSITE" id="PS51257">
    <property type="entry name" value="PROKAR_LIPOPROTEIN"/>
    <property type="match status" value="1"/>
</dbReference>